<comment type="caution">
    <text evidence="2">The sequence shown here is derived from an EMBL/GenBank/DDBJ whole genome shotgun (WGS) entry which is preliminary data.</text>
</comment>
<name>A0A7Y2H1K0_UNCEI</name>
<reference evidence="2 3" key="1">
    <citation type="submission" date="2020-03" db="EMBL/GenBank/DDBJ databases">
        <title>Metabolic flexibility allows generalist bacteria to become dominant in a frequently disturbed ecosystem.</title>
        <authorList>
            <person name="Chen Y.-J."/>
            <person name="Leung P.M."/>
            <person name="Bay S.K."/>
            <person name="Hugenholtz P."/>
            <person name="Kessler A.J."/>
            <person name="Shelley G."/>
            <person name="Waite D.W."/>
            <person name="Cook P.L."/>
            <person name="Greening C."/>
        </authorList>
    </citation>
    <scope>NUCLEOTIDE SEQUENCE [LARGE SCALE GENOMIC DNA]</scope>
    <source>
        <strain evidence="2">SS_bin_28</strain>
    </source>
</reference>
<gene>
    <name evidence="2" type="ORF">HKN21_04915</name>
</gene>
<protein>
    <recommendedName>
        <fullName evidence="4">Alginate export domain-containing protein</fullName>
    </recommendedName>
</protein>
<feature type="non-terminal residue" evidence="2">
    <location>
        <position position="1"/>
    </location>
</feature>
<proteinExistence type="predicted"/>
<evidence type="ECO:0008006" key="4">
    <source>
        <dbReference type="Google" id="ProtNLM"/>
    </source>
</evidence>
<dbReference type="EMBL" id="JABDJR010000183">
    <property type="protein sequence ID" value="NNF06080.1"/>
    <property type="molecule type" value="Genomic_DNA"/>
</dbReference>
<dbReference type="Proteomes" id="UP000547674">
    <property type="component" value="Unassembled WGS sequence"/>
</dbReference>
<evidence type="ECO:0000313" key="2">
    <source>
        <dbReference type="EMBL" id="NNF06080.1"/>
    </source>
</evidence>
<sequence>KNTVYSDQLPRGPETVNDQDDEAYVSDDFFAGGQPGGKRTPYSFAQGRYGKLQADPMLRVGWDYRGAIFLPGGGYGGQALVFPMQADLHAAFQPYEHFTLLANVGARGRSEGVEAVFDDPKTPYLREAFLMVHELPYLAYLKAGRFTPTFGHRLDDHTSFIRRGLGLDASLPETRVTGFELGVNPNYPYLNIAGFWGSSPDRAPSAFDIFDTDPGFGTTMNVGYRHMGWSLGLSGMKRNRAVEFGGDRAAWGLNGAFNPWYYKRGLPFTYLFEIDRGEQERFSGSIQQSLIFFQELSWLVTNGVNVLVGHNYEDPDRDVAYDEAHRGHVGLQITPVSGFTIDTRFRALFPRRDERFVFEAPSPDAADLFIQFHLWN</sequence>
<feature type="region of interest" description="Disordered" evidence="1">
    <location>
        <begin position="1"/>
        <end position="20"/>
    </location>
</feature>
<accession>A0A7Y2H1K0</accession>
<evidence type="ECO:0000313" key="3">
    <source>
        <dbReference type="Proteomes" id="UP000547674"/>
    </source>
</evidence>
<organism evidence="2 3">
    <name type="scientific">Eiseniibacteriota bacterium</name>
    <dbReference type="NCBI Taxonomy" id="2212470"/>
    <lineage>
        <taxon>Bacteria</taxon>
        <taxon>Candidatus Eiseniibacteriota</taxon>
    </lineage>
</organism>
<evidence type="ECO:0000256" key="1">
    <source>
        <dbReference type="SAM" id="MobiDB-lite"/>
    </source>
</evidence>
<dbReference type="AlphaFoldDB" id="A0A7Y2H1K0"/>